<dbReference type="Proteomes" id="UP000010556">
    <property type="component" value="Unassembled WGS sequence"/>
</dbReference>
<dbReference type="AlphaFoldDB" id="L5M8P3"/>
<feature type="chain" id="PRO_5003970972" evidence="1">
    <location>
        <begin position="18"/>
        <end position="64"/>
    </location>
</feature>
<reference evidence="3" key="1">
    <citation type="journal article" date="2013" name="Science">
        <title>Comparative analysis of bat genomes provides insight into the evolution of flight and immunity.</title>
        <authorList>
            <person name="Zhang G."/>
            <person name="Cowled C."/>
            <person name="Shi Z."/>
            <person name="Huang Z."/>
            <person name="Bishop-Lilly K.A."/>
            <person name="Fang X."/>
            <person name="Wynne J.W."/>
            <person name="Xiong Z."/>
            <person name="Baker M.L."/>
            <person name="Zhao W."/>
            <person name="Tachedjian M."/>
            <person name="Zhu Y."/>
            <person name="Zhou P."/>
            <person name="Jiang X."/>
            <person name="Ng J."/>
            <person name="Yang L."/>
            <person name="Wu L."/>
            <person name="Xiao J."/>
            <person name="Feng Y."/>
            <person name="Chen Y."/>
            <person name="Sun X."/>
            <person name="Zhang Y."/>
            <person name="Marsh G.A."/>
            <person name="Crameri G."/>
            <person name="Broder C.C."/>
            <person name="Frey K.G."/>
            <person name="Wang L.F."/>
            <person name="Wang J."/>
        </authorList>
    </citation>
    <scope>NUCLEOTIDE SEQUENCE [LARGE SCALE GENOMIC DNA]</scope>
</reference>
<keyword evidence="3" id="KW-1185">Reference proteome</keyword>
<keyword evidence="1" id="KW-0732">Signal</keyword>
<evidence type="ECO:0000313" key="3">
    <source>
        <dbReference type="Proteomes" id="UP000010556"/>
    </source>
</evidence>
<sequence>MTLLFLVGCIFFPLIFALLCWGLQSHSSLRMPRPEAVLVASNVLPSGKMKKECRKSPCPVLSAQ</sequence>
<organism evidence="2 3">
    <name type="scientific">Myotis davidii</name>
    <name type="common">David's myotis</name>
    <dbReference type="NCBI Taxonomy" id="225400"/>
    <lineage>
        <taxon>Eukaryota</taxon>
        <taxon>Metazoa</taxon>
        <taxon>Chordata</taxon>
        <taxon>Craniata</taxon>
        <taxon>Vertebrata</taxon>
        <taxon>Euteleostomi</taxon>
        <taxon>Mammalia</taxon>
        <taxon>Eutheria</taxon>
        <taxon>Laurasiatheria</taxon>
        <taxon>Chiroptera</taxon>
        <taxon>Yangochiroptera</taxon>
        <taxon>Vespertilionidae</taxon>
        <taxon>Myotis</taxon>
    </lineage>
</organism>
<evidence type="ECO:0000313" key="2">
    <source>
        <dbReference type="EMBL" id="ELK34756.1"/>
    </source>
</evidence>
<name>L5M8P3_MYODS</name>
<accession>L5M8P3</accession>
<dbReference type="EMBL" id="KB102849">
    <property type="protein sequence ID" value="ELK34756.1"/>
    <property type="molecule type" value="Genomic_DNA"/>
</dbReference>
<feature type="signal peptide" evidence="1">
    <location>
        <begin position="1"/>
        <end position="17"/>
    </location>
</feature>
<evidence type="ECO:0000256" key="1">
    <source>
        <dbReference type="SAM" id="SignalP"/>
    </source>
</evidence>
<gene>
    <name evidence="2" type="ORF">MDA_GLEAN10001856</name>
</gene>
<proteinExistence type="predicted"/>
<protein>
    <submittedName>
        <fullName evidence="2">Uncharacterized protein</fullName>
    </submittedName>
</protein>